<evidence type="ECO:0000256" key="2">
    <source>
        <dbReference type="ARBA" id="ARBA00023239"/>
    </source>
</evidence>
<comment type="caution">
    <text evidence="3">The sequence shown here is derived from an EMBL/GenBank/DDBJ whole genome shotgun (WGS) entry which is preliminary data.</text>
</comment>
<proteinExistence type="inferred from homology"/>
<evidence type="ECO:0000256" key="1">
    <source>
        <dbReference type="ARBA" id="ARBA00005254"/>
    </source>
</evidence>
<dbReference type="CDD" id="cd06558">
    <property type="entry name" value="crotonase-like"/>
    <property type="match status" value="1"/>
</dbReference>
<evidence type="ECO:0000313" key="4">
    <source>
        <dbReference type="Proteomes" id="UP001597237"/>
    </source>
</evidence>
<dbReference type="Gene3D" id="1.10.12.10">
    <property type="entry name" value="Lyase 2-enoyl-coa Hydratase, Chain A, domain 2"/>
    <property type="match status" value="1"/>
</dbReference>
<name>A0ABW4N485_9CAUL</name>
<dbReference type="InterPro" id="IPR029045">
    <property type="entry name" value="ClpP/crotonase-like_dom_sf"/>
</dbReference>
<dbReference type="InterPro" id="IPR014748">
    <property type="entry name" value="Enoyl-CoA_hydra_C"/>
</dbReference>
<dbReference type="Proteomes" id="UP001597237">
    <property type="component" value="Unassembled WGS sequence"/>
</dbReference>
<dbReference type="InterPro" id="IPR001753">
    <property type="entry name" value="Enoyl-CoA_hydra/iso"/>
</dbReference>
<dbReference type="EMBL" id="JBHUEY010000006">
    <property type="protein sequence ID" value="MFD1784816.1"/>
    <property type="molecule type" value="Genomic_DNA"/>
</dbReference>
<organism evidence="3 4">
    <name type="scientific">Phenylobacterium terrae</name>
    <dbReference type="NCBI Taxonomy" id="2665495"/>
    <lineage>
        <taxon>Bacteria</taxon>
        <taxon>Pseudomonadati</taxon>
        <taxon>Pseudomonadota</taxon>
        <taxon>Alphaproteobacteria</taxon>
        <taxon>Caulobacterales</taxon>
        <taxon>Caulobacteraceae</taxon>
        <taxon>Phenylobacterium</taxon>
    </lineage>
</organism>
<keyword evidence="4" id="KW-1185">Reference proteome</keyword>
<accession>A0ABW4N485</accession>
<gene>
    <name evidence="3" type="ORF">ACFSC0_15535</name>
</gene>
<dbReference type="RefSeq" id="WP_377284100.1">
    <property type="nucleotide sequence ID" value="NZ_JBHRSI010000011.1"/>
</dbReference>
<keyword evidence="2" id="KW-0456">Lyase</keyword>
<dbReference type="Gene3D" id="3.90.226.10">
    <property type="entry name" value="2-enoyl-CoA Hydratase, Chain A, domain 1"/>
    <property type="match status" value="1"/>
</dbReference>
<evidence type="ECO:0000313" key="3">
    <source>
        <dbReference type="EMBL" id="MFD1784816.1"/>
    </source>
</evidence>
<dbReference type="NCBIfam" id="NF004635">
    <property type="entry name" value="PRK05981.1"/>
    <property type="match status" value="1"/>
</dbReference>
<dbReference type="Pfam" id="PF00378">
    <property type="entry name" value="ECH_1"/>
    <property type="match status" value="1"/>
</dbReference>
<dbReference type="SUPFAM" id="SSF52096">
    <property type="entry name" value="ClpP/crotonase"/>
    <property type="match status" value="1"/>
</dbReference>
<comment type="similarity">
    <text evidence="1">Belongs to the enoyl-CoA hydratase/isomerase family.</text>
</comment>
<reference evidence="4" key="1">
    <citation type="journal article" date="2019" name="Int. J. Syst. Evol. Microbiol.">
        <title>The Global Catalogue of Microorganisms (GCM) 10K type strain sequencing project: providing services to taxonomists for standard genome sequencing and annotation.</title>
        <authorList>
            <consortium name="The Broad Institute Genomics Platform"/>
            <consortium name="The Broad Institute Genome Sequencing Center for Infectious Disease"/>
            <person name="Wu L."/>
            <person name="Ma J."/>
        </authorList>
    </citation>
    <scope>NUCLEOTIDE SEQUENCE [LARGE SCALE GENOMIC DNA]</scope>
    <source>
        <strain evidence="4">DFY28</strain>
    </source>
</reference>
<protein>
    <submittedName>
        <fullName evidence="3">Enoyl-CoA hydratase/isomerase</fullName>
    </submittedName>
</protein>
<sequence>MDKVRTHTDGQVGVITINDPATLNAAGMDVMEGLRAAFDGFAREDSGVRAVVLTGEGRGFCSGANLTAGGGAAGGLSQPRGENDAGAALESVYNPFITGLRNYPHAIVTAVNGAAAGVGCSLALMGDLIVAGESAYFLQAFRRIGLVPDGGSTYILPRHIGRARAMEMALLGERLPARQALEWGLINRCVPDEQLMPTALELARALASGPKSIGMIRRLIWDSLDNDFADQLHAERVVQRDAGRTEDFREGVAAFIQKRPAQFSGR</sequence>
<dbReference type="PANTHER" id="PTHR11941">
    <property type="entry name" value="ENOYL-COA HYDRATASE-RELATED"/>
    <property type="match status" value="1"/>
</dbReference>
<dbReference type="PANTHER" id="PTHR11941:SF133">
    <property type="entry name" value="1,2-EPOXYPHENYLACETYL-COA ISOMERASE"/>
    <property type="match status" value="1"/>
</dbReference>